<dbReference type="AlphaFoldDB" id="A0A0G0A282"/>
<dbReference type="SUPFAM" id="SSF50156">
    <property type="entry name" value="PDZ domain-like"/>
    <property type="match status" value="1"/>
</dbReference>
<dbReference type="InterPro" id="IPR004447">
    <property type="entry name" value="Peptidase_S41A"/>
</dbReference>
<dbReference type="Pfam" id="PF03572">
    <property type="entry name" value="Peptidase_S41"/>
    <property type="match status" value="1"/>
</dbReference>
<evidence type="ECO:0000256" key="3">
    <source>
        <dbReference type="ARBA" id="ARBA00022801"/>
    </source>
</evidence>
<evidence type="ECO:0000256" key="5">
    <source>
        <dbReference type="RuleBase" id="RU004404"/>
    </source>
</evidence>
<keyword evidence="3 5" id="KW-0378">Hydrolase</keyword>
<evidence type="ECO:0000313" key="9">
    <source>
        <dbReference type="Proteomes" id="UP000034778"/>
    </source>
</evidence>
<name>A0A0G0A282_9BACT</name>
<evidence type="ECO:0000256" key="6">
    <source>
        <dbReference type="SAM" id="Phobius"/>
    </source>
</evidence>
<accession>A0A0G0A282</accession>
<dbReference type="InterPro" id="IPR001478">
    <property type="entry name" value="PDZ"/>
</dbReference>
<dbReference type="InterPro" id="IPR055210">
    <property type="entry name" value="CtpA/B_N"/>
</dbReference>
<keyword evidence="6" id="KW-0472">Membrane</keyword>
<dbReference type="InterPro" id="IPR029045">
    <property type="entry name" value="ClpP/crotonase-like_dom_sf"/>
</dbReference>
<keyword evidence="2 5" id="KW-0645">Protease</keyword>
<protein>
    <submittedName>
        <fullName evidence="8">Carboxyl-terminal protease</fullName>
    </submittedName>
</protein>
<dbReference type="InterPro" id="IPR041489">
    <property type="entry name" value="PDZ_6"/>
</dbReference>
<dbReference type="Proteomes" id="UP000034778">
    <property type="component" value="Unassembled WGS sequence"/>
</dbReference>
<keyword evidence="6" id="KW-0812">Transmembrane</keyword>
<dbReference type="NCBIfam" id="TIGR00225">
    <property type="entry name" value="prc"/>
    <property type="match status" value="1"/>
</dbReference>
<dbReference type="PROSITE" id="PS50106">
    <property type="entry name" value="PDZ"/>
    <property type="match status" value="1"/>
</dbReference>
<dbReference type="InterPro" id="IPR005151">
    <property type="entry name" value="Tail-specific_protease"/>
</dbReference>
<comment type="similarity">
    <text evidence="1 5">Belongs to the peptidase S41A family.</text>
</comment>
<dbReference type="EMBL" id="LBOW01000002">
    <property type="protein sequence ID" value="KKP45286.1"/>
    <property type="molecule type" value="Genomic_DNA"/>
</dbReference>
<feature type="transmembrane region" description="Helical" evidence="6">
    <location>
        <begin position="12"/>
        <end position="31"/>
    </location>
</feature>
<dbReference type="STRING" id="1618566.UR35_C0002G0119"/>
<dbReference type="SMART" id="SM00228">
    <property type="entry name" value="PDZ"/>
    <property type="match status" value="1"/>
</dbReference>
<evidence type="ECO:0000256" key="1">
    <source>
        <dbReference type="ARBA" id="ARBA00009179"/>
    </source>
</evidence>
<dbReference type="Pfam" id="PF17820">
    <property type="entry name" value="PDZ_6"/>
    <property type="match status" value="1"/>
</dbReference>
<evidence type="ECO:0000259" key="7">
    <source>
        <dbReference type="PROSITE" id="PS50106"/>
    </source>
</evidence>
<dbReference type="Gene3D" id="2.30.42.10">
    <property type="match status" value="1"/>
</dbReference>
<keyword evidence="6" id="KW-1133">Transmembrane helix</keyword>
<evidence type="ECO:0000256" key="4">
    <source>
        <dbReference type="ARBA" id="ARBA00022825"/>
    </source>
</evidence>
<dbReference type="Gene3D" id="3.30.750.44">
    <property type="match status" value="1"/>
</dbReference>
<dbReference type="CDD" id="cd06782">
    <property type="entry name" value="cpPDZ_CPP-like"/>
    <property type="match status" value="1"/>
</dbReference>
<dbReference type="Pfam" id="PF22694">
    <property type="entry name" value="CtpB_N-like"/>
    <property type="match status" value="1"/>
</dbReference>
<gene>
    <name evidence="8" type="ORF">UR35_C0002G0119</name>
</gene>
<dbReference type="GO" id="GO:0008236">
    <property type="term" value="F:serine-type peptidase activity"/>
    <property type="evidence" value="ECO:0007669"/>
    <property type="project" value="UniProtKB-KW"/>
</dbReference>
<dbReference type="SUPFAM" id="SSF52096">
    <property type="entry name" value="ClpP/crotonase"/>
    <property type="match status" value="1"/>
</dbReference>
<dbReference type="GO" id="GO:0030288">
    <property type="term" value="C:outer membrane-bounded periplasmic space"/>
    <property type="evidence" value="ECO:0007669"/>
    <property type="project" value="TreeGrafter"/>
</dbReference>
<evidence type="ECO:0000313" key="8">
    <source>
        <dbReference type="EMBL" id="KKP45286.1"/>
    </source>
</evidence>
<dbReference type="SMART" id="SM00245">
    <property type="entry name" value="TSPc"/>
    <property type="match status" value="1"/>
</dbReference>
<dbReference type="Gene3D" id="3.90.226.10">
    <property type="entry name" value="2-enoyl-CoA Hydratase, Chain A, domain 1"/>
    <property type="match status" value="1"/>
</dbReference>
<keyword evidence="4 5" id="KW-0720">Serine protease</keyword>
<dbReference type="PANTHER" id="PTHR32060">
    <property type="entry name" value="TAIL-SPECIFIC PROTEASE"/>
    <property type="match status" value="1"/>
</dbReference>
<comment type="caution">
    <text evidence="8">The sequence shown here is derived from an EMBL/GenBank/DDBJ whole genome shotgun (WGS) entry which is preliminary data.</text>
</comment>
<organism evidence="8 9">
    <name type="scientific">Candidatus Woesebacteria bacterium GW2011_GWB1_33_22</name>
    <dbReference type="NCBI Taxonomy" id="1618566"/>
    <lineage>
        <taxon>Bacteria</taxon>
        <taxon>Candidatus Woeseibacteriota</taxon>
    </lineage>
</organism>
<dbReference type="GO" id="GO:0004175">
    <property type="term" value="F:endopeptidase activity"/>
    <property type="evidence" value="ECO:0007669"/>
    <property type="project" value="TreeGrafter"/>
</dbReference>
<dbReference type="InterPro" id="IPR036034">
    <property type="entry name" value="PDZ_sf"/>
</dbReference>
<feature type="domain" description="PDZ" evidence="7">
    <location>
        <begin position="106"/>
        <end position="194"/>
    </location>
</feature>
<sequence>MNFPAVRKTILVVILIGVIFSSGYFLGFNGFRLESASFPKVKISREIPKNRSDVDFSLFWRVWDTLDSSYYDKSKVNISKMVYGAISGMVASLGDPYTAFLPPEENKVIEEDLSGSFEGVGIQIGFKGKNLAVIAPLPGSPAEKAGIKAGDFIVGIKDEVKKIDTGTSGITLSDAVKIIRGKANTKVTLLLLRDGSNEPITVTVERAKLDVPSVIVKFIDSPAQAGENDTIAHIKLLKFGADTDTEWNKAVATINAKCQMLNAKCEGIILDLRNNPGGYLQGSVDIAGEFLTKGSVVVIEDRGLVKNDFKTDRIGNFTNKKVVILINAGSASASEILAGALSEVKGYKLIGETTFGKGTIQEPLQLEKGSSLHITTAKWLTPKGVWVNEKGITPDIKVEDNSETTVDEQLEEAIKLVTSI</sequence>
<proteinExistence type="inferred from homology"/>
<dbReference type="GO" id="GO:0007165">
    <property type="term" value="P:signal transduction"/>
    <property type="evidence" value="ECO:0007669"/>
    <property type="project" value="TreeGrafter"/>
</dbReference>
<evidence type="ECO:0000256" key="2">
    <source>
        <dbReference type="ARBA" id="ARBA00022670"/>
    </source>
</evidence>
<dbReference type="GO" id="GO:0006508">
    <property type="term" value="P:proteolysis"/>
    <property type="evidence" value="ECO:0007669"/>
    <property type="project" value="UniProtKB-KW"/>
</dbReference>
<dbReference type="CDD" id="cd07560">
    <property type="entry name" value="Peptidase_S41_CPP"/>
    <property type="match status" value="1"/>
</dbReference>
<reference evidence="8 9" key="1">
    <citation type="journal article" date="2015" name="Nature">
        <title>rRNA introns, odd ribosomes, and small enigmatic genomes across a large radiation of phyla.</title>
        <authorList>
            <person name="Brown C.T."/>
            <person name="Hug L.A."/>
            <person name="Thomas B.C."/>
            <person name="Sharon I."/>
            <person name="Castelle C.J."/>
            <person name="Singh A."/>
            <person name="Wilkins M.J."/>
            <person name="Williams K.H."/>
            <person name="Banfield J.F."/>
        </authorList>
    </citation>
    <scope>NUCLEOTIDE SEQUENCE [LARGE SCALE GENOMIC DNA]</scope>
</reference>
<dbReference type="PANTHER" id="PTHR32060:SF30">
    <property type="entry name" value="CARBOXY-TERMINAL PROCESSING PROTEASE CTPA"/>
    <property type="match status" value="1"/>
</dbReference>